<sequence length="54" mass="6426">MGWIEVLYTFIYNVCTLRSFSIDEVKKEYFYLGVIGYYKIKVALNFSEIIVKCN</sequence>
<gene>
    <name evidence="1" type="ORF">J2Z44_004236</name>
</gene>
<reference evidence="1 2" key="1">
    <citation type="submission" date="2021-03" db="EMBL/GenBank/DDBJ databases">
        <title>Genomic Encyclopedia of Type Strains, Phase IV (KMG-IV): sequencing the most valuable type-strain genomes for metagenomic binning, comparative biology and taxonomic classification.</title>
        <authorList>
            <person name="Goeker M."/>
        </authorList>
    </citation>
    <scope>NUCLEOTIDE SEQUENCE [LARGE SCALE GENOMIC DNA]</scope>
    <source>
        <strain evidence="1 2">DSM 28650</strain>
    </source>
</reference>
<organism evidence="1 2">
    <name type="scientific">Clostridium punense</name>
    <dbReference type="NCBI Taxonomy" id="1054297"/>
    <lineage>
        <taxon>Bacteria</taxon>
        <taxon>Bacillati</taxon>
        <taxon>Bacillota</taxon>
        <taxon>Clostridia</taxon>
        <taxon>Eubacteriales</taxon>
        <taxon>Clostridiaceae</taxon>
        <taxon>Clostridium</taxon>
    </lineage>
</organism>
<evidence type="ECO:0008006" key="3">
    <source>
        <dbReference type="Google" id="ProtNLM"/>
    </source>
</evidence>
<protein>
    <recommendedName>
        <fullName evidence="3">XkdX family protein</fullName>
    </recommendedName>
</protein>
<proteinExistence type="predicted"/>
<evidence type="ECO:0000313" key="2">
    <source>
        <dbReference type="Proteomes" id="UP001519308"/>
    </source>
</evidence>
<dbReference type="Proteomes" id="UP001519308">
    <property type="component" value="Unassembled WGS sequence"/>
</dbReference>
<comment type="caution">
    <text evidence="1">The sequence shown here is derived from an EMBL/GenBank/DDBJ whole genome shotgun (WGS) entry which is preliminary data.</text>
</comment>
<dbReference type="RefSeq" id="WP_021285702.1">
    <property type="nucleotide sequence ID" value="NZ_JAGGLL010000064.1"/>
</dbReference>
<evidence type="ECO:0000313" key="1">
    <source>
        <dbReference type="EMBL" id="MBP2024368.1"/>
    </source>
</evidence>
<name>A0ABS4K9D3_9CLOT</name>
<dbReference type="EMBL" id="JAGGLL010000064">
    <property type="protein sequence ID" value="MBP2024368.1"/>
    <property type="molecule type" value="Genomic_DNA"/>
</dbReference>
<keyword evidence="2" id="KW-1185">Reference proteome</keyword>
<accession>A0ABS4K9D3</accession>